<accession>A0A5N5FNH6</accession>
<reference evidence="1 2" key="1">
    <citation type="submission" date="2019-09" db="EMBL/GenBank/DDBJ databases">
        <authorList>
            <person name="Ou C."/>
        </authorList>
    </citation>
    <scope>NUCLEOTIDE SEQUENCE [LARGE SCALE GENOMIC DNA]</scope>
    <source>
        <strain evidence="1">S2</strain>
        <tissue evidence="1">Leaf</tissue>
    </source>
</reference>
<keyword evidence="2" id="KW-1185">Reference proteome</keyword>
<reference evidence="1 2" key="3">
    <citation type="submission" date="2019-11" db="EMBL/GenBank/DDBJ databases">
        <title>A de novo genome assembly of a pear dwarfing rootstock.</title>
        <authorList>
            <person name="Wang F."/>
            <person name="Wang J."/>
            <person name="Li S."/>
            <person name="Zhang Y."/>
            <person name="Fang M."/>
            <person name="Ma L."/>
            <person name="Zhao Y."/>
            <person name="Jiang S."/>
        </authorList>
    </citation>
    <scope>NUCLEOTIDE SEQUENCE [LARGE SCALE GENOMIC DNA]</scope>
    <source>
        <strain evidence="1">S2</strain>
        <tissue evidence="1">Leaf</tissue>
    </source>
</reference>
<name>A0A5N5FNH6_9ROSA</name>
<protein>
    <submittedName>
        <fullName evidence="1">Uncharacterized protein</fullName>
    </submittedName>
</protein>
<sequence>MMNKGCTISCSMQSVFDDLFLKILIIIVLKKFKEIAEGPHIYKHINIIDFETVNPLKSCGASYKISNFINLCIQCRNLEAFYMVEMQYFFRDNRTKPEFSGLNVQSLRAIK</sequence>
<reference evidence="2" key="2">
    <citation type="submission" date="2019-10" db="EMBL/GenBank/DDBJ databases">
        <title>A de novo genome assembly of a pear dwarfing rootstock.</title>
        <authorList>
            <person name="Wang F."/>
            <person name="Wang J."/>
            <person name="Li S."/>
            <person name="Zhang Y."/>
            <person name="Fang M."/>
            <person name="Ma L."/>
            <person name="Zhao Y."/>
            <person name="Jiang S."/>
        </authorList>
    </citation>
    <scope>NUCLEOTIDE SEQUENCE [LARGE SCALE GENOMIC DNA]</scope>
</reference>
<evidence type="ECO:0000313" key="2">
    <source>
        <dbReference type="Proteomes" id="UP000327157"/>
    </source>
</evidence>
<organism evidence="1 2">
    <name type="scientific">Pyrus ussuriensis x Pyrus communis</name>
    <dbReference type="NCBI Taxonomy" id="2448454"/>
    <lineage>
        <taxon>Eukaryota</taxon>
        <taxon>Viridiplantae</taxon>
        <taxon>Streptophyta</taxon>
        <taxon>Embryophyta</taxon>
        <taxon>Tracheophyta</taxon>
        <taxon>Spermatophyta</taxon>
        <taxon>Magnoliopsida</taxon>
        <taxon>eudicotyledons</taxon>
        <taxon>Gunneridae</taxon>
        <taxon>Pentapetalae</taxon>
        <taxon>rosids</taxon>
        <taxon>fabids</taxon>
        <taxon>Rosales</taxon>
        <taxon>Rosaceae</taxon>
        <taxon>Amygdaloideae</taxon>
        <taxon>Maleae</taxon>
        <taxon>Pyrus</taxon>
    </lineage>
</organism>
<proteinExistence type="predicted"/>
<gene>
    <name evidence="1" type="ORF">D8674_003865</name>
</gene>
<comment type="caution">
    <text evidence="1">The sequence shown here is derived from an EMBL/GenBank/DDBJ whole genome shotgun (WGS) entry which is preliminary data.</text>
</comment>
<dbReference type="AlphaFoldDB" id="A0A5N5FNH6"/>
<dbReference type="Proteomes" id="UP000327157">
    <property type="component" value="Chromosome 10"/>
</dbReference>
<evidence type="ECO:0000313" key="1">
    <source>
        <dbReference type="EMBL" id="KAB2602860.1"/>
    </source>
</evidence>
<dbReference type="EMBL" id="SMOL01000695">
    <property type="protein sequence ID" value="KAB2602860.1"/>
    <property type="molecule type" value="Genomic_DNA"/>
</dbReference>